<dbReference type="InterPro" id="IPR003593">
    <property type="entry name" value="AAA+_ATPase"/>
</dbReference>
<evidence type="ECO:0008006" key="12">
    <source>
        <dbReference type="Google" id="ProtNLM"/>
    </source>
</evidence>
<dbReference type="GO" id="GO:0005524">
    <property type="term" value="F:ATP binding"/>
    <property type="evidence" value="ECO:0007669"/>
    <property type="project" value="UniProtKB-KW"/>
</dbReference>
<sequence>MTETSRPASPSAGLRVVGDLIRDVLVVSGPRFWGIAVLASLLALVQGGSLLLLHPILTLLGLTGAPPKLPFLAAAGQALGLSGALAIYLAVALVLAGLVYAHSLAVLRLVIDYGDSLRRRLYDAVMAMGWAAARGLRPAAVAHSLTAEVSQAGWAVDQLLRAFASAVQVPVLLAVAVMFSPLFTALALAVGLGGVAVLMPLNRRAYALSTRFAASNRALSAEVADELAGLRILKVLGAERLRAVAFFAQVETLRRAQIDQARAFARAGRVQTLLATAIAAGAVWAGVEAMGLAVADVLTLLLIFGRLAQMALRLQDHWRQIVRVLPFYEAVRDQIRTYRAEAEPPIETAPVLRTALRLVGVGYQYSPSAPWAIRGLTAEIPARRITALTGPSGAGKSTLADIVMGLTEATEGAVFIDGRPLSGGARIAWRRRVAYVPQDPFLFHDTIRANLLLARPDADEAALWAALDRAAAGFIRRLPNGLETLVGERGARLSGGERQRIVLARALLQDPDLLVLDEATSALDNAAEAQILEALQALSGQMTVLVIAHRSASIALAEHRIDLTIPSEEPARVGPL</sequence>
<dbReference type="PANTHER" id="PTHR24221">
    <property type="entry name" value="ATP-BINDING CASSETTE SUB-FAMILY B"/>
    <property type="match status" value="1"/>
</dbReference>
<dbReference type="GO" id="GO:0005886">
    <property type="term" value="C:plasma membrane"/>
    <property type="evidence" value="ECO:0007669"/>
    <property type="project" value="UniProtKB-SubCell"/>
</dbReference>
<name>A0A255XX47_9PROT</name>
<evidence type="ECO:0000313" key="11">
    <source>
        <dbReference type="Proteomes" id="UP000216361"/>
    </source>
</evidence>
<dbReference type="InterPro" id="IPR039421">
    <property type="entry name" value="Type_1_exporter"/>
</dbReference>
<dbReference type="GO" id="GO:0140359">
    <property type="term" value="F:ABC-type transporter activity"/>
    <property type="evidence" value="ECO:0007669"/>
    <property type="project" value="InterPro"/>
</dbReference>
<keyword evidence="11" id="KW-1185">Reference proteome</keyword>
<dbReference type="AlphaFoldDB" id="A0A255XX47"/>
<keyword evidence="4" id="KW-0067">ATP-binding</keyword>
<accession>A0A255XX47</accession>
<evidence type="ECO:0000256" key="6">
    <source>
        <dbReference type="ARBA" id="ARBA00023136"/>
    </source>
</evidence>
<evidence type="ECO:0000256" key="3">
    <source>
        <dbReference type="ARBA" id="ARBA00022741"/>
    </source>
</evidence>
<feature type="transmembrane region" description="Helical" evidence="7">
    <location>
        <begin position="183"/>
        <end position="201"/>
    </location>
</feature>
<dbReference type="PANTHER" id="PTHR24221:SF654">
    <property type="entry name" value="ATP-BINDING CASSETTE SUB-FAMILY B MEMBER 6"/>
    <property type="match status" value="1"/>
</dbReference>
<dbReference type="Pfam" id="PF00005">
    <property type="entry name" value="ABC_tran"/>
    <property type="match status" value="1"/>
</dbReference>
<reference evidence="10 11" key="1">
    <citation type="submission" date="2017-07" db="EMBL/GenBank/DDBJ databases">
        <title>Elstera cyanobacteriorum sp. nov., a novel bacterium isolated from cyanobacterial aggregates in a eutrophic lake.</title>
        <authorList>
            <person name="Cai H."/>
        </authorList>
    </citation>
    <scope>NUCLEOTIDE SEQUENCE [LARGE SCALE GENOMIC DNA]</scope>
    <source>
        <strain evidence="10 11">TH019</strain>
    </source>
</reference>
<dbReference type="RefSeq" id="WP_094407100.1">
    <property type="nucleotide sequence ID" value="NZ_BMJZ01000010.1"/>
</dbReference>
<dbReference type="SMART" id="SM00382">
    <property type="entry name" value="AAA"/>
    <property type="match status" value="1"/>
</dbReference>
<evidence type="ECO:0000256" key="1">
    <source>
        <dbReference type="ARBA" id="ARBA00004651"/>
    </source>
</evidence>
<keyword evidence="2 7" id="KW-0812">Transmembrane</keyword>
<dbReference type="EMBL" id="NOXS01000021">
    <property type="protein sequence ID" value="OYQ21597.1"/>
    <property type="molecule type" value="Genomic_DNA"/>
</dbReference>
<evidence type="ECO:0000256" key="2">
    <source>
        <dbReference type="ARBA" id="ARBA00022692"/>
    </source>
</evidence>
<proteinExistence type="predicted"/>
<evidence type="ECO:0000259" key="9">
    <source>
        <dbReference type="PROSITE" id="PS50929"/>
    </source>
</evidence>
<keyword evidence="6 7" id="KW-0472">Membrane</keyword>
<keyword evidence="5 7" id="KW-1133">Transmembrane helix</keyword>
<feature type="transmembrane region" description="Helical" evidence="7">
    <location>
        <begin position="32"/>
        <end position="65"/>
    </location>
</feature>
<comment type="caution">
    <text evidence="10">The sequence shown here is derived from an EMBL/GenBank/DDBJ whole genome shotgun (WGS) entry which is preliminary data.</text>
</comment>
<feature type="transmembrane region" description="Helical" evidence="7">
    <location>
        <begin position="159"/>
        <end position="177"/>
    </location>
</feature>
<feature type="domain" description="ABC transporter" evidence="8">
    <location>
        <begin position="356"/>
        <end position="575"/>
    </location>
</feature>
<evidence type="ECO:0000259" key="8">
    <source>
        <dbReference type="PROSITE" id="PS50893"/>
    </source>
</evidence>
<dbReference type="OrthoDB" id="5288404at2"/>
<dbReference type="SUPFAM" id="SSF90123">
    <property type="entry name" value="ABC transporter transmembrane region"/>
    <property type="match status" value="1"/>
</dbReference>
<dbReference type="InterPro" id="IPR003439">
    <property type="entry name" value="ABC_transporter-like_ATP-bd"/>
</dbReference>
<dbReference type="PROSITE" id="PS00211">
    <property type="entry name" value="ABC_TRANSPORTER_1"/>
    <property type="match status" value="1"/>
</dbReference>
<dbReference type="PROSITE" id="PS50929">
    <property type="entry name" value="ABC_TM1F"/>
    <property type="match status" value="1"/>
</dbReference>
<dbReference type="InterPro" id="IPR036640">
    <property type="entry name" value="ABC1_TM_sf"/>
</dbReference>
<dbReference type="InterPro" id="IPR027417">
    <property type="entry name" value="P-loop_NTPase"/>
</dbReference>
<dbReference type="Gene3D" id="1.20.1560.10">
    <property type="entry name" value="ABC transporter type 1, transmembrane domain"/>
    <property type="match status" value="1"/>
</dbReference>
<protein>
    <recommendedName>
        <fullName evidence="12">ABC transporter ATP-binding protein</fullName>
    </recommendedName>
</protein>
<comment type="subcellular location">
    <subcellularLocation>
        <location evidence="1">Cell membrane</location>
        <topology evidence="1">Multi-pass membrane protein</topology>
    </subcellularLocation>
</comment>
<evidence type="ECO:0000256" key="4">
    <source>
        <dbReference type="ARBA" id="ARBA00022840"/>
    </source>
</evidence>
<feature type="domain" description="ABC transmembrane type-1" evidence="9">
    <location>
        <begin position="33"/>
        <end position="323"/>
    </location>
</feature>
<evidence type="ECO:0000256" key="7">
    <source>
        <dbReference type="SAM" id="Phobius"/>
    </source>
</evidence>
<feature type="transmembrane region" description="Helical" evidence="7">
    <location>
        <begin position="85"/>
        <end position="111"/>
    </location>
</feature>
<dbReference type="Proteomes" id="UP000216361">
    <property type="component" value="Unassembled WGS sequence"/>
</dbReference>
<dbReference type="GO" id="GO:0016887">
    <property type="term" value="F:ATP hydrolysis activity"/>
    <property type="evidence" value="ECO:0007669"/>
    <property type="project" value="InterPro"/>
</dbReference>
<gene>
    <name evidence="10" type="ORF">CHR90_01710</name>
</gene>
<keyword evidence="3" id="KW-0547">Nucleotide-binding</keyword>
<dbReference type="InterPro" id="IPR017871">
    <property type="entry name" value="ABC_transporter-like_CS"/>
</dbReference>
<dbReference type="InterPro" id="IPR011527">
    <property type="entry name" value="ABC1_TM_dom"/>
</dbReference>
<evidence type="ECO:0000313" key="10">
    <source>
        <dbReference type="EMBL" id="OYQ21597.1"/>
    </source>
</evidence>
<dbReference type="PROSITE" id="PS50893">
    <property type="entry name" value="ABC_TRANSPORTER_2"/>
    <property type="match status" value="1"/>
</dbReference>
<dbReference type="Pfam" id="PF00664">
    <property type="entry name" value="ABC_membrane"/>
    <property type="match status" value="1"/>
</dbReference>
<dbReference type="SUPFAM" id="SSF52540">
    <property type="entry name" value="P-loop containing nucleoside triphosphate hydrolases"/>
    <property type="match status" value="1"/>
</dbReference>
<feature type="transmembrane region" description="Helical" evidence="7">
    <location>
        <begin position="263"/>
        <end position="284"/>
    </location>
</feature>
<organism evidence="10 11">
    <name type="scientific">Elstera cyanobacteriorum</name>
    <dbReference type="NCBI Taxonomy" id="2022747"/>
    <lineage>
        <taxon>Bacteria</taxon>
        <taxon>Pseudomonadati</taxon>
        <taxon>Pseudomonadota</taxon>
        <taxon>Alphaproteobacteria</taxon>
        <taxon>Rhodospirillales</taxon>
        <taxon>Rhodospirillaceae</taxon>
        <taxon>Elstera</taxon>
    </lineage>
</organism>
<dbReference type="Gene3D" id="3.40.50.300">
    <property type="entry name" value="P-loop containing nucleotide triphosphate hydrolases"/>
    <property type="match status" value="1"/>
</dbReference>
<evidence type="ECO:0000256" key="5">
    <source>
        <dbReference type="ARBA" id="ARBA00022989"/>
    </source>
</evidence>